<feature type="transmembrane region" description="Helical" evidence="17">
    <location>
        <begin position="164"/>
        <end position="186"/>
    </location>
</feature>
<feature type="transmembrane region" description="Helical" evidence="17">
    <location>
        <begin position="134"/>
        <end position="158"/>
    </location>
</feature>
<evidence type="ECO:0000256" key="5">
    <source>
        <dbReference type="ARBA" id="ARBA00014944"/>
    </source>
</evidence>
<dbReference type="EMBL" id="QFNK01000078">
    <property type="protein sequence ID" value="PZO87015.1"/>
    <property type="molecule type" value="Genomic_DNA"/>
</dbReference>
<dbReference type="InterPro" id="IPR050324">
    <property type="entry name" value="CDP-alcohol_PTase-I"/>
</dbReference>
<evidence type="ECO:0000256" key="9">
    <source>
        <dbReference type="ARBA" id="ARBA00022989"/>
    </source>
</evidence>
<dbReference type="GO" id="GO:0046474">
    <property type="term" value="P:glycerophospholipid biosynthetic process"/>
    <property type="evidence" value="ECO:0007669"/>
    <property type="project" value="TreeGrafter"/>
</dbReference>
<evidence type="ECO:0000256" key="15">
    <source>
        <dbReference type="NCBIfam" id="TIGR00560"/>
    </source>
</evidence>
<evidence type="ECO:0000256" key="12">
    <source>
        <dbReference type="ARBA" id="ARBA00023209"/>
    </source>
</evidence>
<organism evidence="18 19">
    <name type="scientific">Micavibrio aeruginosavorus</name>
    <dbReference type="NCBI Taxonomy" id="349221"/>
    <lineage>
        <taxon>Bacteria</taxon>
        <taxon>Pseudomonadati</taxon>
        <taxon>Bdellovibrionota</taxon>
        <taxon>Bdellovibrionia</taxon>
        <taxon>Bdellovibrionales</taxon>
        <taxon>Pseudobdellovibrionaceae</taxon>
        <taxon>Micavibrio</taxon>
    </lineage>
</organism>
<dbReference type="AlphaFoldDB" id="A0A2W5BV90"/>
<evidence type="ECO:0000256" key="16">
    <source>
        <dbReference type="RuleBase" id="RU003750"/>
    </source>
</evidence>
<dbReference type="PANTHER" id="PTHR14269:SF62">
    <property type="entry name" value="CDP-DIACYLGLYCEROL--GLYCEROL-3-PHOSPHATE 3-PHOSPHATIDYLTRANSFERASE 1, CHLOROPLASTIC"/>
    <property type="match status" value="1"/>
</dbReference>
<dbReference type="InterPro" id="IPR043130">
    <property type="entry name" value="CDP-OH_PTrfase_TM_dom"/>
</dbReference>
<keyword evidence="10" id="KW-0443">Lipid metabolism</keyword>
<keyword evidence="6" id="KW-0444">Lipid biosynthesis</keyword>
<dbReference type="InterPro" id="IPR048254">
    <property type="entry name" value="CDP_ALCOHOL_P_TRANSF_CS"/>
</dbReference>
<dbReference type="Pfam" id="PF01066">
    <property type="entry name" value="CDP-OH_P_transf"/>
    <property type="match status" value="1"/>
</dbReference>
<evidence type="ECO:0000256" key="1">
    <source>
        <dbReference type="ARBA" id="ARBA00004141"/>
    </source>
</evidence>
<dbReference type="PROSITE" id="PS00379">
    <property type="entry name" value="CDP_ALCOHOL_P_TRANSF"/>
    <property type="match status" value="1"/>
</dbReference>
<evidence type="ECO:0000256" key="10">
    <source>
        <dbReference type="ARBA" id="ARBA00023098"/>
    </source>
</evidence>
<evidence type="ECO:0000256" key="14">
    <source>
        <dbReference type="ARBA" id="ARBA00048586"/>
    </source>
</evidence>
<comment type="subcellular location">
    <subcellularLocation>
        <location evidence="1">Membrane</location>
        <topology evidence="1">Multi-pass membrane protein</topology>
    </subcellularLocation>
</comment>
<evidence type="ECO:0000313" key="18">
    <source>
        <dbReference type="EMBL" id="PZO87015.1"/>
    </source>
</evidence>
<evidence type="ECO:0000256" key="17">
    <source>
        <dbReference type="SAM" id="Phobius"/>
    </source>
</evidence>
<dbReference type="InterPro" id="IPR004570">
    <property type="entry name" value="Phosphatidylglycerol_P_synth"/>
</dbReference>
<dbReference type="Proteomes" id="UP000249557">
    <property type="component" value="Unassembled WGS sequence"/>
</dbReference>
<evidence type="ECO:0000256" key="13">
    <source>
        <dbReference type="ARBA" id="ARBA00023264"/>
    </source>
</evidence>
<dbReference type="PANTHER" id="PTHR14269">
    <property type="entry name" value="CDP-DIACYLGLYCEROL--GLYCEROL-3-PHOSPHATE 3-PHOSPHATIDYLTRANSFERASE-RELATED"/>
    <property type="match status" value="1"/>
</dbReference>
<evidence type="ECO:0000256" key="11">
    <source>
        <dbReference type="ARBA" id="ARBA00023136"/>
    </source>
</evidence>
<keyword evidence="8 17" id="KW-0812">Transmembrane</keyword>
<dbReference type="PIRSF" id="PIRSF000847">
    <property type="entry name" value="Phos_ph_gly_syn"/>
    <property type="match status" value="1"/>
</dbReference>
<name>A0A2W5BV90_9BACT</name>
<proteinExistence type="inferred from homology"/>
<feature type="transmembrane region" description="Helical" evidence="17">
    <location>
        <begin position="7"/>
        <end position="26"/>
    </location>
</feature>
<accession>A0A2W5BV90</accession>
<comment type="similarity">
    <text evidence="3 16">Belongs to the CDP-alcohol phosphatidyltransferase class-I family.</text>
</comment>
<keyword evidence="12" id="KW-0594">Phospholipid biosynthesis</keyword>
<evidence type="ECO:0000256" key="3">
    <source>
        <dbReference type="ARBA" id="ARBA00010441"/>
    </source>
</evidence>
<evidence type="ECO:0000256" key="6">
    <source>
        <dbReference type="ARBA" id="ARBA00022516"/>
    </source>
</evidence>
<keyword evidence="7 16" id="KW-0808">Transferase</keyword>
<dbReference type="GO" id="GO:0016020">
    <property type="term" value="C:membrane"/>
    <property type="evidence" value="ECO:0007669"/>
    <property type="project" value="UniProtKB-SubCell"/>
</dbReference>
<evidence type="ECO:0000256" key="8">
    <source>
        <dbReference type="ARBA" id="ARBA00022692"/>
    </source>
</evidence>
<keyword evidence="13" id="KW-1208">Phospholipid metabolism</keyword>
<protein>
    <recommendedName>
        <fullName evidence="5 15">CDP-diacylglycerol--glycerol-3-phosphate 3-phosphatidyltransferase</fullName>
        <ecNumber evidence="4 15">2.7.8.5</ecNumber>
    </recommendedName>
</protein>
<evidence type="ECO:0000256" key="7">
    <source>
        <dbReference type="ARBA" id="ARBA00022679"/>
    </source>
</evidence>
<dbReference type="GO" id="GO:0008444">
    <property type="term" value="F:CDP-diacylglycerol-glycerol-3-phosphate 3-phosphatidyltransferase activity"/>
    <property type="evidence" value="ECO:0007669"/>
    <property type="project" value="UniProtKB-UniRule"/>
</dbReference>
<gene>
    <name evidence="18" type="primary">pgsA</name>
    <name evidence="18" type="ORF">DI626_04995</name>
</gene>
<evidence type="ECO:0000256" key="2">
    <source>
        <dbReference type="ARBA" id="ARBA00005042"/>
    </source>
</evidence>
<comment type="caution">
    <text evidence="18">The sequence shown here is derived from an EMBL/GenBank/DDBJ whole genome shotgun (WGS) entry which is preliminary data.</text>
</comment>
<dbReference type="InterPro" id="IPR000462">
    <property type="entry name" value="CDP-OH_P_trans"/>
</dbReference>
<comment type="pathway">
    <text evidence="2">Phospholipid metabolism; phosphatidylglycerol biosynthesis; phosphatidylglycerol from CDP-diacylglycerol: step 1/2.</text>
</comment>
<keyword evidence="11 17" id="KW-0472">Membrane</keyword>
<evidence type="ECO:0000256" key="4">
    <source>
        <dbReference type="ARBA" id="ARBA00013170"/>
    </source>
</evidence>
<dbReference type="EC" id="2.7.8.5" evidence="4 15"/>
<dbReference type="Gene3D" id="1.20.120.1760">
    <property type="match status" value="1"/>
</dbReference>
<evidence type="ECO:0000313" key="19">
    <source>
        <dbReference type="Proteomes" id="UP000249557"/>
    </source>
</evidence>
<keyword evidence="9 17" id="KW-1133">Transmembrane helix</keyword>
<sequence length="194" mass="21438">MLRQLPNILTVSRILLLPVLIGLFFVPGAMAAWWALWIYIFCAVTDFFDGYLARKYGTTSGFGTFLDPISDKIMVASLLMALATFDRLDGVWLIPAIIILAREFMVSGLREYLGPRNVKVPVSKLAKWKTGFQMTALGFLVIGAYGDHVMQTVFGFIAPGISTLLTGQILLSVAAVITLITGWNYLKVGFKHID</sequence>
<comment type="catalytic activity">
    <reaction evidence="14">
        <text>a CDP-1,2-diacyl-sn-glycerol + sn-glycerol 3-phosphate = a 1,2-diacyl-sn-glycero-3-phospho-(1'-sn-glycero-3'-phosphate) + CMP + H(+)</text>
        <dbReference type="Rhea" id="RHEA:12593"/>
        <dbReference type="ChEBI" id="CHEBI:15378"/>
        <dbReference type="ChEBI" id="CHEBI:57597"/>
        <dbReference type="ChEBI" id="CHEBI:58332"/>
        <dbReference type="ChEBI" id="CHEBI:60110"/>
        <dbReference type="ChEBI" id="CHEBI:60377"/>
        <dbReference type="EC" id="2.7.8.5"/>
    </reaction>
</comment>
<dbReference type="NCBIfam" id="TIGR00560">
    <property type="entry name" value="pgsA"/>
    <property type="match status" value="1"/>
</dbReference>
<reference evidence="18 19" key="1">
    <citation type="submission" date="2017-08" db="EMBL/GenBank/DDBJ databases">
        <title>Infants hospitalized years apart are colonized by the same room-sourced microbial strains.</title>
        <authorList>
            <person name="Brooks B."/>
            <person name="Olm M.R."/>
            <person name="Firek B.A."/>
            <person name="Baker R."/>
            <person name="Thomas B.C."/>
            <person name="Morowitz M.J."/>
            <person name="Banfield J.F."/>
        </authorList>
    </citation>
    <scope>NUCLEOTIDE SEQUENCE [LARGE SCALE GENOMIC DNA]</scope>
    <source>
        <strain evidence="18">S2_018_000_R2_104</strain>
    </source>
</reference>